<dbReference type="InterPro" id="IPR036390">
    <property type="entry name" value="WH_DNA-bd_sf"/>
</dbReference>
<dbReference type="Gene3D" id="3.30.450.40">
    <property type="match status" value="1"/>
</dbReference>
<dbReference type="InterPro" id="IPR036388">
    <property type="entry name" value="WH-like_DNA-bd_sf"/>
</dbReference>
<dbReference type="Pfam" id="PF09339">
    <property type="entry name" value="HTH_IclR"/>
    <property type="match status" value="1"/>
</dbReference>
<dbReference type="PROSITE" id="PS51077">
    <property type="entry name" value="HTH_ICLR"/>
    <property type="match status" value="1"/>
</dbReference>
<dbReference type="Gene3D" id="1.10.10.10">
    <property type="entry name" value="Winged helix-like DNA-binding domain superfamily/Winged helix DNA-binding domain"/>
    <property type="match status" value="1"/>
</dbReference>
<evidence type="ECO:0000259" key="4">
    <source>
        <dbReference type="PROSITE" id="PS51077"/>
    </source>
</evidence>
<accession>A0A7D5KLU9</accession>
<dbReference type="InterPro" id="IPR005471">
    <property type="entry name" value="Tscrpt_reg_IclR_N"/>
</dbReference>
<name>A0A7D5KLU9_9EURY</name>
<dbReference type="AlphaFoldDB" id="A0A7D5KLU9"/>
<dbReference type="Proteomes" id="UP000509750">
    <property type="component" value="Chromosome"/>
</dbReference>
<dbReference type="GO" id="GO:0045892">
    <property type="term" value="P:negative regulation of DNA-templated transcription"/>
    <property type="evidence" value="ECO:0007669"/>
    <property type="project" value="TreeGrafter"/>
</dbReference>
<feature type="domain" description="HTH iclR-type" evidence="4">
    <location>
        <begin position="9"/>
        <end position="68"/>
    </location>
</feature>
<dbReference type="PROSITE" id="PS51078">
    <property type="entry name" value="ICLR_ED"/>
    <property type="match status" value="1"/>
</dbReference>
<dbReference type="GO" id="GO:0003700">
    <property type="term" value="F:DNA-binding transcription factor activity"/>
    <property type="evidence" value="ECO:0007669"/>
    <property type="project" value="TreeGrafter"/>
</dbReference>
<dbReference type="SMART" id="SM00346">
    <property type="entry name" value="HTH_ICLR"/>
    <property type="match status" value="1"/>
</dbReference>
<feature type="domain" description="IclR-ED" evidence="5">
    <location>
        <begin position="69"/>
        <end position="253"/>
    </location>
</feature>
<evidence type="ECO:0000313" key="7">
    <source>
        <dbReference type="Proteomes" id="UP000509750"/>
    </source>
</evidence>
<keyword evidence="7" id="KW-1185">Reference proteome</keyword>
<dbReference type="PANTHER" id="PTHR30136:SF35">
    <property type="entry name" value="HTH-TYPE TRANSCRIPTIONAL REGULATOR RV1719"/>
    <property type="match status" value="1"/>
</dbReference>
<proteinExistence type="predicted"/>
<keyword evidence="3" id="KW-0804">Transcription</keyword>
<dbReference type="InterPro" id="IPR014757">
    <property type="entry name" value="Tscrpt_reg_IclR_C"/>
</dbReference>
<evidence type="ECO:0000313" key="6">
    <source>
        <dbReference type="EMBL" id="QLG27142.1"/>
    </source>
</evidence>
<protein>
    <submittedName>
        <fullName evidence="6">IclR family transcriptional regulator</fullName>
    </submittedName>
</protein>
<dbReference type="OrthoDB" id="14763at2157"/>
<evidence type="ECO:0000256" key="1">
    <source>
        <dbReference type="ARBA" id="ARBA00023015"/>
    </source>
</evidence>
<evidence type="ECO:0000256" key="3">
    <source>
        <dbReference type="ARBA" id="ARBA00023163"/>
    </source>
</evidence>
<keyword evidence="2" id="KW-0238">DNA-binding</keyword>
<dbReference type="PANTHER" id="PTHR30136">
    <property type="entry name" value="HELIX-TURN-HELIX TRANSCRIPTIONAL REGULATOR, ICLR FAMILY"/>
    <property type="match status" value="1"/>
</dbReference>
<dbReference type="GeneID" id="56028387"/>
<keyword evidence="1" id="KW-0805">Transcription regulation</keyword>
<evidence type="ECO:0000259" key="5">
    <source>
        <dbReference type="PROSITE" id="PS51078"/>
    </source>
</evidence>
<dbReference type="SUPFAM" id="SSF55781">
    <property type="entry name" value="GAF domain-like"/>
    <property type="match status" value="1"/>
</dbReference>
<sequence length="254" mass="28231">MAKEAKNAVKSIETAFDVLDALVELDGAGSTELARHFGMPKSTVHNYLSTLLQEELVVKDGSTYRVGIRFLEYGAYARQRLNIFEIANPEVDKLAESTGELANLMIEEHGRGSYLHRARGEDAVRVEAHVGTRVPLHSTGLGKAILAHLPDERVEEIIDEHGLKQFTPNTITDRERLFTELREIHDSGLAFDEEERLRGLRCVAAPILSNNGRVLGAVSVSGPTNRVRGDYLEDELAQRLKETVNVIELNVTYS</sequence>
<dbReference type="GO" id="GO:0003677">
    <property type="term" value="F:DNA binding"/>
    <property type="evidence" value="ECO:0007669"/>
    <property type="project" value="UniProtKB-KW"/>
</dbReference>
<gene>
    <name evidence="6" type="ORF">HUG10_06100</name>
</gene>
<reference evidence="6 7" key="1">
    <citation type="submission" date="2020-07" db="EMBL/GenBank/DDBJ databases">
        <title>Gai3-2, isolated from salt lake.</title>
        <authorList>
            <person name="Cui H."/>
            <person name="Shi X."/>
        </authorList>
    </citation>
    <scope>NUCLEOTIDE SEQUENCE [LARGE SCALE GENOMIC DNA]</scope>
    <source>
        <strain evidence="6 7">Gai3-2</strain>
    </source>
</reference>
<dbReference type="SUPFAM" id="SSF46785">
    <property type="entry name" value="Winged helix' DNA-binding domain"/>
    <property type="match status" value="1"/>
</dbReference>
<dbReference type="EMBL" id="CP058529">
    <property type="protein sequence ID" value="QLG27142.1"/>
    <property type="molecule type" value="Genomic_DNA"/>
</dbReference>
<dbReference type="InterPro" id="IPR029016">
    <property type="entry name" value="GAF-like_dom_sf"/>
</dbReference>
<organism evidence="6 7">
    <name type="scientific">Halorarum halophilum</name>
    <dbReference type="NCBI Taxonomy" id="2743090"/>
    <lineage>
        <taxon>Archaea</taxon>
        <taxon>Methanobacteriati</taxon>
        <taxon>Methanobacteriota</taxon>
        <taxon>Stenosarchaea group</taxon>
        <taxon>Halobacteria</taxon>
        <taxon>Halobacteriales</taxon>
        <taxon>Haloferacaceae</taxon>
        <taxon>Halorarum</taxon>
    </lineage>
</organism>
<dbReference type="InterPro" id="IPR050707">
    <property type="entry name" value="HTH_MetabolicPath_Reg"/>
</dbReference>
<dbReference type="Pfam" id="PF01614">
    <property type="entry name" value="IclR_C"/>
    <property type="match status" value="1"/>
</dbReference>
<dbReference type="RefSeq" id="WP_179168717.1">
    <property type="nucleotide sequence ID" value="NZ_CP058529.1"/>
</dbReference>
<evidence type="ECO:0000256" key="2">
    <source>
        <dbReference type="ARBA" id="ARBA00023125"/>
    </source>
</evidence>
<dbReference type="KEGG" id="halg:HUG10_06100"/>